<reference evidence="1 2" key="1">
    <citation type="journal article" date="2020" name="Biotechnol. Biofuels">
        <title>New insights from the biogas microbiome by comprehensive genome-resolved metagenomics of nearly 1600 species originating from multiple anaerobic digesters.</title>
        <authorList>
            <person name="Campanaro S."/>
            <person name="Treu L."/>
            <person name="Rodriguez-R L.M."/>
            <person name="Kovalovszki A."/>
            <person name="Ziels R.M."/>
            <person name="Maus I."/>
            <person name="Zhu X."/>
            <person name="Kougias P.G."/>
            <person name="Basile A."/>
            <person name="Luo G."/>
            <person name="Schluter A."/>
            <person name="Konstantinidis K.T."/>
            <person name="Angelidaki I."/>
        </authorList>
    </citation>
    <scope>NUCLEOTIDE SEQUENCE [LARGE SCALE GENOMIC DNA]</scope>
    <source>
        <strain evidence="1">AS19jrsBPTG_9</strain>
    </source>
</reference>
<dbReference type="Gene3D" id="1.25.40.10">
    <property type="entry name" value="Tetratricopeptide repeat domain"/>
    <property type="match status" value="1"/>
</dbReference>
<proteinExistence type="predicted"/>
<name>A0A847VE62_9BACT</name>
<evidence type="ECO:0000313" key="1">
    <source>
        <dbReference type="EMBL" id="NLZ24816.1"/>
    </source>
</evidence>
<protein>
    <recommendedName>
        <fullName evidence="3">Tetratricopeptide repeat protein</fullName>
    </recommendedName>
</protein>
<evidence type="ECO:0000313" key="2">
    <source>
        <dbReference type="Proteomes" id="UP000564033"/>
    </source>
</evidence>
<dbReference type="Proteomes" id="UP000564033">
    <property type="component" value="Unassembled WGS sequence"/>
</dbReference>
<dbReference type="AlphaFoldDB" id="A0A847VE62"/>
<dbReference type="EMBL" id="JAAZIL010000093">
    <property type="protein sequence ID" value="NLZ24816.1"/>
    <property type="molecule type" value="Genomic_DNA"/>
</dbReference>
<sequence length="476" mass="55524">MKKIYKYILFSLVVVLSAFLLSGCTVSDEKISKYNQIISDADLLLEAKEYTLAVEKLSEASELIPSKIDAVERLVDIFVIKNRLEDATRLVDDSGVKLKDSERSFLYSKVGDASYRVKDFERASYNYQLAKELGDTDSKGSLGVAKVSIQKGNIQQAKNLLTGKLSKESEIESTLLLSYIYSLSDTEKSIKVLKEVESGDEWRDSYSRWRDVLNSLSDDTLFNSAKLARAYIQEGYPALAVALLEPQKEEMEEYIDGLYLLGKAYYEQREYERSISLLKGITAVTDLNQYIYWVLARNYYLQDNLEESFSYYDSAISYSGQEGEEQLYKEYIDILIEHNRLEKVLEVVKRAEKFFDEMWVYIDFMEVYFLRRDYEKFVFYMERIEYESLADTLKAEYLFLRGEYLIQISDIVSTKGVLDLFWELDEYDPRYNLLYAELSFQEGNLEDTRIYCKKAIEYDLLRIVTEQAEKLLAQVD</sequence>
<evidence type="ECO:0008006" key="3">
    <source>
        <dbReference type="Google" id="ProtNLM"/>
    </source>
</evidence>
<dbReference type="PROSITE" id="PS51257">
    <property type="entry name" value="PROKAR_LIPOPROTEIN"/>
    <property type="match status" value="1"/>
</dbReference>
<gene>
    <name evidence="1" type="ORF">GX888_03690</name>
</gene>
<dbReference type="SUPFAM" id="SSF48452">
    <property type="entry name" value="TPR-like"/>
    <property type="match status" value="1"/>
</dbReference>
<organism evidence="1 2">
    <name type="scientific">Candidatus Dojkabacteria bacterium</name>
    <dbReference type="NCBI Taxonomy" id="2099670"/>
    <lineage>
        <taxon>Bacteria</taxon>
        <taxon>Candidatus Dojkabacteria</taxon>
    </lineage>
</organism>
<dbReference type="InterPro" id="IPR011990">
    <property type="entry name" value="TPR-like_helical_dom_sf"/>
</dbReference>
<accession>A0A847VE62</accession>
<comment type="caution">
    <text evidence="1">The sequence shown here is derived from an EMBL/GenBank/DDBJ whole genome shotgun (WGS) entry which is preliminary data.</text>
</comment>